<protein>
    <submittedName>
        <fullName evidence="1">Uncharacterized protein</fullName>
    </submittedName>
</protein>
<comment type="caution">
    <text evidence="1">The sequence shown here is derived from an EMBL/GenBank/DDBJ whole genome shotgun (WGS) entry which is preliminary data.</text>
</comment>
<reference evidence="1 2" key="1">
    <citation type="journal article" date="2024" name="J Genomics">
        <title>Draft genome sequencing and assembly of Favolaschia claudopus CIRM-BRFM 2984 isolated from oak limbs.</title>
        <authorList>
            <person name="Navarro D."/>
            <person name="Drula E."/>
            <person name="Chaduli D."/>
            <person name="Cazenave R."/>
            <person name="Ahrendt S."/>
            <person name="Wang J."/>
            <person name="Lipzen A."/>
            <person name="Daum C."/>
            <person name="Barry K."/>
            <person name="Grigoriev I.V."/>
            <person name="Favel A."/>
            <person name="Rosso M.N."/>
            <person name="Martin F."/>
        </authorList>
    </citation>
    <scope>NUCLEOTIDE SEQUENCE [LARGE SCALE GENOMIC DNA]</scope>
    <source>
        <strain evidence="1 2">CIRM-BRFM 2984</strain>
    </source>
</reference>
<organism evidence="1 2">
    <name type="scientific">Favolaschia claudopus</name>
    <dbReference type="NCBI Taxonomy" id="2862362"/>
    <lineage>
        <taxon>Eukaryota</taxon>
        <taxon>Fungi</taxon>
        <taxon>Dikarya</taxon>
        <taxon>Basidiomycota</taxon>
        <taxon>Agaricomycotina</taxon>
        <taxon>Agaricomycetes</taxon>
        <taxon>Agaricomycetidae</taxon>
        <taxon>Agaricales</taxon>
        <taxon>Marasmiineae</taxon>
        <taxon>Mycenaceae</taxon>
        <taxon>Favolaschia</taxon>
    </lineage>
</organism>
<dbReference type="Proteomes" id="UP001362999">
    <property type="component" value="Unassembled WGS sequence"/>
</dbReference>
<evidence type="ECO:0000313" key="1">
    <source>
        <dbReference type="EMBL" id="KAK7041330.1"/>
    </source>
</evidence>
<dbReference type="EMBL" id="JAWWNJ010000014">
    <property type="protein sequence ID" value="KAK7041330.1"/>
    <property type="molecule type" value="Genomic_DNA"/>
</dbReference>
<sequence>MENEDFLDAVAERLSTTAVYLVLSSMEWRYLKPANSSWLPLRDVPGYKSLINKILKPTTPTDSLRVVFPFWDIGYSRPECQLITDATRVPVPQSLLHPVCTSEVMGPAPRALHLPDYSTISLVRAILLVAFTVPPSGVGGNTAVNVPYWPPHLVPPASTMYGQITGDFAARANFVDQQLQGDFPQLLIDLAGYPEYPRQPLSCIEWFVINVPRMLALEIRLAQHAVDFGFICLAPFL</sequence>
<gene>
    <name evidence="1" type="ORF">R3P38DRAFT_3453747</name>
</gene>
<accession>A0AAW0CS94</accession>
<dbReference type="AlphaFoldDB" id="A0AAW0CS94"/>
<name>A0AAW0CS94_9AGAR</name>
<keyword evidence="2" id="KW-1185">Reference proteome</keyword>
<evidence type="ECO:0000313" key="2">
    <source>
        <dbReference type="Proteomes" id="UP001362999"/>
    </source>
</evidence>
<proteinExistence type="predicted"/>